<evidence type="ECO:0000313" key="2">
    <source>
        <dbReference type="Proteomes" id="UP000000715"/>
    </source>
</evidence>
<feature type="compositionally biased region" description="Basic residues" evidence="1">
    <location>
        <begin position="44"/>
        <end position="54"/>
    </location>
</feature>
<keyword evidence="2" id="KW-1185">Reference proteome</keyword>
<dbReference type="KEGG" id="mpuf:106004383"/>
<dbReference type="AlphaFoldDB" id="A0A8U0NNQ5"/>
<reference evidence="3" key="1">
    <citation type="submission" date="2025-08" db="UniProtKB">
        <authorList>
            <consortium name="RefSeq"/>
        </authorList>
    </citation>
    <scope>IDENTIFICATION</scope>
    <source>
        <tissue evidence="3">Brain</tissue>
    </source>
</reference>
<evidence type="ECO:0000256" key="1">
    <source>
        <dbReference type="SAM" id="MobiDB-lite"/>
    </source>
</evidence>
<dbReference type="GeneID" id="106004383"/>
<protein>
    <submittedName>
        <fullName evidence="3">Retinoic acid receptor RXR-beta-like</fullName>
    </submittedName>
</protein>
<organism evidence="2 3">
    <name type="scientific">Mustela putorius furo</name>
    <name type="common">European domestic ferret</name>
    <name type="synonym">Mustela furo</name>
    <dbReference type="NCBI Taxonomy" id="9669"/>
    <lineage>
        <taxon>Eukaryota</taxon>
        <taxon>Metazoa</taxon>
        <taxon>Chordata</taxon>
        <taxon>Craniata</taxon>
        <taxon>Vertebrata</taxon>
        <taxon>Euteleostomi</taxon>
        <taxon>Mammalia</taxon>
        <taxon>Eutheria</taxon>
        <taxon>Laurasiatheria</taxon>
        <taxon>Carnivora</taxon>
        <taxon>Caniformia</taxon>
        <taxon>Musteloidea</taxon>
        <taxon>Mustelidae</taxon>
        <taxon>Mustelinae</taxon>
        <taxon>Mustela</taxon>
    </lineage>
</organism>
<dbReference type="RefSeq" id="XP_012904838.1">
    <property type="nucleotide sequence ID" value="XM_013049384.2"/>
</dbReference>
<feature type="region of interest" description="Disordered" evidence="1">
    <location>
        <begin position="33"/>
        <end position="109"/>
    </location>
</feature>
<proteinExistence type="predicted"/>
<feature type="region of interest" description="Disordered" evidence="1">
    <location>
        <begin position="123"/>
        <end position="187"/>
    </location>
</feature>
<accession>A0A8U0NNQ5</accession>
<sequence>MVHRGRPCVCGCVRRPLCLGLTRSWTKHLLRGAAEGGSPAATRAKPRAKPRVSKGFRGYTDAPCTAGSPQPKQLKSGRRRAAPPHPRTPARRRRSPGASGEAAWPALPPVRAPRAFQSAPRRLLSRGVPAGPLAPSAARASNRTRKAVTASAGGGAGPPRHTRPPPGRSRAPGHSNEKALSGGNAPA</sequence>
<gene>
    <name evidence="3" type="primary">LOC106004383</name>
</gene>
<feature type="compositionally biased region" description="Basic residues" evidence="1">
    <location>
        <begin position="75"/>
        <end position="95"/>
    </location>
</feature>
<dbReference type="Proteomes" id="UP000000715">
    <property type="component" value="Unplaced"/>
</dbReference>
<name>A0A8U0NNQ5_MUSPF</name>
<evidence type="ECO:0000313" key="3">
    <source>
        <dbReference type="RefSeq" id="XP_012904838.1"/>
    </source>
</evidence>